<accession>A0A0C5X4H2</accession>
<organism evidence="15 16">
    <name type="scientific">Chlamydia muridarum</name>
    <dbReference type="NCBI Taxonomy" id="83560"/>
    <lineage>
        <taxon>Bacteria</taxon>
        <taxon>Pseudomonadati</taxon>
        <taxon>Chlamydiota</taxon>
        <taxon>Chlamydiia</taxon>
        <taxon>Chlamydiales</taxon>
        <taxon>Chlamydiaceae</taxon>
        <taxon>Chlamydia/Chlamydophila group</taxon>
        <taxon>Chlamydia</taxon>
    </lineage>
</organism>
<dbReference type="OMA" id="ECICNCL"/>
<dbReference type="Pfam" id="PF02902">
    <property type="entry name" value="Peptidase_C48"/>
    <property type="match status" value="1"/>
</dbReference>
<evidence type="ECO:0000256" key="7">
    <source>
        <dbReference type="ARBA" id="ARBA00022786"/>
    </source>
</evidence>
<sequence length="335" mass="37620">MNITNNPPPTTSSLAPFITSDSSNLSTTPQSFKEASLVDKVIRVLLVLFLIIFSCGLILCAYSFRDLLDIDTATQAPSGPADRLLAHVEDALSGPVPTWDNEHLFQHSCLMYEKYGTVLPLNIFAPLTKFNCVEHICNCLLAKQILEQCGECDLPCPPTCTPENYYQLLREACVFPFILWHDPHAHTQEAMLAKMEQNIRSGRVGNSHWALIIVDICRRCVTYFDSLYDFVWHPEQTQAQLNELASALGNIYPEGESNTPFQTCIGSTFQVQPLGELSCGVWCCQFLEWYLENPDFSLEDKVPVSVCDRKSMLTRFCAASQASMSKYSALNWPSH</sequence>
<feature type="domain" description="Ubiquitin-like protease family profile" evidence="14">
    <location>
        <begin position="206"/>
        <end position="309"/>
    </location>
</feature>
<dbReference type="Proteomes" id="UP000260363">
    <property type="component" value="Chromosome"/>
</dbReference>
<evidence type="ECO:0000256" key="12">
    <source>
        <dbReference type="SAM" id="MobiDB-lite"/>
    </source>
</evidence>
<evidence type="ECO:0000256" key="10">
    <source>
        <dbReference type="ARBA" id="ARBA00023026"/>
    </source>
</evidence>
<evidence type="ECO:0000259" key="14">
    <source>
        <dbReference type="Pfam" id="PF02902"/>
    </source>
</evidence>
<evidence type="ECO:0000256" key="2">
    <source>
        <dbReference type="ARBA" id="ARBA00004340"/>
    </source>
</evidence>
<feature type="region of interest" description="Disordered" evidence="12">
    <location>
        <begin position="1"/>
        <end position="24"/>
    </location>
</feature>
<evidence type="ECO:0000256" key="9">
    <source>
        <dbReference type="ARBA" id="ARBA00022989"/>
    </source>
</evidence>
<dbReference type="GeneID" id="1246428"/>
<evidence type="ECO:0000256" key="3">
    <source>
        <dbReference type="ARBA" id="ARBA00004613"/>
    </source>
</evidence>
<dbReference type="SUPFAM" id="SSF54001">
    <property type="entry name" value="Cysteine proteinases"/>
    <property type="match status" value="1"/>
</dbReference>
<dbReference type="RefSeq" id="WP_010904295.1">
    <property type="nucleotide sequence ID" value="NZ_CP007217.1"/>
</dbReference>
<dbReference type="AlphaFoldDB" id="A0A0C5X4H2"/>
<dbReference type="InterPro" id="IPR038765">
    <property type="entry name" value="Papain-like_cys_pep_sf"/>
</dbReference>
<feature type="transmembrane region" description="Helical" evidence="13">
    <location>
        <begin position="41"/>
        <end position="64"/>
    </location>
</feature>
<evidence type="ECO:0000313" key="16">
    <source>
        <dbReference type="Proteomes" id="UP000260363"/>
    </source>
</evidence>
<evidence type="ECO:0000256" key="11">
    <source>
        <dbReference type="ARBA" id="ARBA00023136"/>
    </source>
</evidence>
<feature type="compositionally biased region" description="Pro residues" evidence="12">
    <location>
        <begin position="1"/>
        <end position="10"/>
    </location>
</feature>
<feature type="compositionally biased region" description="Polar residues" evidence="12">
    <location>
        <begin position="11"/>
        <end position="24"/>
    </location>
</feature>
<comment type="subcellular location">
    <subcellularLocation>
        <location evidence="2">Host cell</location>
    </subcellularLocation>
    <subcellularLocation>
        <location evidence="1">Membrane</location>
        <topology evidence="1">Single-pass membrane protein</topology>
    </subcellularLocation>
    <subcellularLocation>
        <location evidence="3">Secreted</location>
    </subcellularLocation>
</comment>
<dbReference type="InterPro" id="IPR003653">
    <property type="entry name" value="Peptidase_C48_C"/>
</dbReference>
<evidence type="ECO:0000256" key="5">
    <source>
        <dbReference type="ARBA" id="ARBA00022670"/>
    </source>
</evidence>
<protein>
    <submittedName>
        <fullName evidence="15">Deubiquitinase and deneddylase Dub2</fullName>
    </submittedName>
</protein>
<dbReference type="GO" id="GO:0016020">
    <property type="term" value="C:membrane"/>
    <property type="evidence" value="ECO:0007669"/>
    <property type="project" value="UniProtKB-SubCell"/>
</dbReference>
<keyword evidence="8" id="KW-0378">Hydrolase</keyword>
<proteinExistence type="predicted"/>
<evidence type="ECO:0000256" key="4">
    <source>
        <dbReference type="ARBA" id="ARBA00022525"/>
    </source>
</evidence>
<keyword evidence="10" id="KW-0843">Virulence</keyword>
<reference evidence="15 16" key="1">
    <citation type="submission" date="2014-02" db="EMBL/GenBank/DDBJ databases">
        <authorList>
            <person name="Chen C."/>
            <person name="Conrad T.A."/>
            <person name="Zhou Z."/>
            <person name="Lai Z."/>
            <person name="Zhong G."/>
        </authorList>
    </citation>
    <scope>NUCLEOTIDE SEQUENCE [LARGE SCALE GENOMIC DNA]</scope>
    <source>
        <strain evidence="15 16">Nigg3-28</strain>
    </source>
</reference>
<evidence type="ECO:0000256" key="13">
    <source>
        <dbReference type="SAM" id="Phobius"/>
    </source>
</evidence>
<evidence type="ECO:0000256" key="6">
    <source>
        <dbReference type="ARBA" id="ARBA00022692"/>
    </source>
</evidence>
<dbReference type="EMBL" id="CP007217">
    <property type="protein sequence ID" value="AJR10347.1"/>
    <property type="molecule type" value="Genomic_DNA"/>
</dbReference>
<keyword evidence="5" id="KW-0645">Protease</keyword>
<keyword evidence="11 13" id="KW-0472">Membrane</keyword>
<keyword evidence="4" id="KW-0964">Secreted</keyword>
<keyword evidence="9 13" id="KW-1133">Transmembrane helix</keyword>
<dbReference type="GO" id="GO:0008234">
    <property type="term" value="F:cysteine-type peptidase activity"/>
    <property type="evidence" value="ECO:0007669"/>
    <property type="project" value="InterPro"/>
</dbReference>
<dbReference type="Gene3D" id="3.40.395.10">
    <property type="entry name" value="Adenoviral Proteinase, Chain A"/>
    <property type="match status" value="1"/>
</dbReference>
<keyword evidence="6 13" id="KW-0812">Transmembrane</keyword>
<dbReference type="GO" id="GO:0043657">
    <property type="term" value="C:host cell"/>
    <property type="evidence" value="ECO:0007669"/>
    <property type="project" value="UniProtKB-SubCell"/>
</dbReference>
<evidence type="ECO:0000313" key="15">
    <source>
        <dbReference type="EMBL" id="AJR10347.1"/>
    </source>
</evidence>
<dbReference type="PATRIC" id="fig|83560.3.peg.280"/>
<evidence type="ECO:0000256" key="1">
    <source>
        <dbReference type="ARBA" id="ARBA00004167"/>
    </source>
</evidence>
<keyword evidence="7" id="KW-0833">Ubl conjugation pathway</keyword>
<dbReference type="GO" id="GO:0005576">
    <property type="term" value="C:extracellular region"/>
    <property type="evidence" value="ECO:0007669"/>
    <property type="project" value="UniProtKB-SubCell"/>
</dbReference>
<dbReference type="GO" id="GO:0006508">
    <property type="term" value="P:proteolysis"/>
    <property type="evidence" value="ECO:0007669"/>
    <property type="project" value="UniProtKB-KW"/>
</dbReference>
<gene>
    <name evidence="15" type="ORF">BD36_01400</name>
</gene>
<name>A0A0C5X4H2_CHLMR</name>
<evidence type="ECO:0000256" key="8">
    <source>
        <dbReference type="ARBA" id="ARBA00022801"/>
    </source>
</evidence>